<comment type="caution">
    <text evidence="1">The sequence shown here is derived from an EMBL/GenBank/DDBJ whole genome shotgun (WGS) entry which is preliminary data.</text>
</comment>
<evidence type="ECO:0000313" key="1">
    <source>
        <dbReference type="EMBL" id="MFC6180328.1"/>
    </source>
</evidence>
<gene>
    <name evidence="1" type="ORF">ACFP5Y_03715</name>
</gene>
<name>A0ABW1RXY1_9LACO</name>
<organism evidence="1 2">
    <name type="scientific">Lactiplantibacillus daowaiensis</name>
    <dbReference type="NCBI Taxonomy" id="2559918"/>
    <lineage>
        <taxon>Bacteria</taxon>
        <taxon>Bacillati</taxon>
        <taxon>Bacillota</taxon>
        <taxon>Bacilli</taxon>
        <taxon>Lactobacillales</taxon>
        <taxon>Lactobacillaceae</taxon>
        <taxon>Lactiplantibacillus</taxon>
    </lineage>
</organism>
<sequence>MKLAINRQFGGFQLSMASQIHVAERKGIKVYPYISKLFSRADYMDMTKTYIKYTGLAEEAFDQLELFQKDPQVDQFVLKDMSTDWDGYIQKFKPWKWEPDKNRTDKDLIATILADGDAANTRVSELKIVEVPDGYDYKIDDYDGMETVYIGKDLRTIN</sequence>
<reference evidence="2" key="1">
    <citation type="journal article" date="2019" name="Int. J. Syst. Evol. Microbiol.">
        <title>The Global Catalogue of Microorganisms (GCM) 10K type strain sequencing project: providing services to taxonomists for standard genome sequencing and annotation.</title>
        <authorList>
            <consortium name="The Broad Institute Genomics Platform"/>
            <consortium name="The Broad Institute Genome Sequencing Center for Infectious Disease"/>
            <person name="Wu L."/>
            <person name="Ma J."/>
        </authorList>
    </citation>
    <scope>NUCLEOTIDE SEQUENCE [LARGE SCALE GENOMIC DNA]</scope>
    <source>
        <strain evidence="2">CCM 8933</strain>
    </source>
</reference>
<keyword evidence="2" id="KW-1185">Reference proteome</keyword>
<accession>A0ABW1RXY1</accession>
<protein>
    <submittedName>
        <fullName evidence="1">Uncharacterized protein</fullName>
    </submittedName>
</protein>
<dbReference type="Proteomes" id="UP001596282">
    <property type="component" value="Unassembled WGS sequence"/>
</dbReference>
<dbReference type="RefSeq" id="WP_130844037.1">
    <property type="nucleotide sequence ID" value="NZ_BJDJ01000003.1"/>
</dbReference>
<proteinExistence type="predicted"/>
<dbReference type="EMBL" id="JBHSSC010000009">
    <property type="protein sequence ID" value="MFC6180328.1"/>
    <property type="molecule type" value="Genomic_DNA"/>
</dbReference>
<evidence type="ECO:0000313" key="2">
    <source>
        <dbReference type="Proteomes" id="UP001596282"/>
    </source>
</evidence>